<dbReference type="PANTHER" id="PTHR19879:SF1">
    <property type="entry name" value="CANNONBALL-RELATED"/>
    <property type="match status" value="1"/>
</dbReference>
<dbReference type="PROSITE" id="PS50294">
    <property type="entry name" value="WD_REPEATS_REGION"/>
    <property type="match status" value="4"/>
</dbReference>
<dbReference type="PANTHER" id="PTHR19879">
    <property type="entry name" value="TRANSCRIPTION INITIATION FACTOR TFIID"/>
    <property type="match status" value="1"/>
</dbReference>
<accession>A0A9P0K3A0</accession>
<comment type="caution">
    <text evidence="5">The sequence shown here is derived from an EMBL/GenBank/DDBJ whole genome shotgun (WGS) entry which is preliminary data.</text>
</comment>
<dbReference type="OrthoDB" id="10266330at2759"/>
<feature type="compositionally biased region" description="Acidic residues" evidence="4">
    <location>
        <begin position="55"/>
        <end position="65"/>
    </location>
</feature>
<dbReference type="AlphaFoldDB" id="A0A9P0K3A0"/>
<dbReference type="Gene3D" id="2.130.10.10">
    <property type="entry name" value="YVTN repeat-like/Quinoprotein amine dehydrogenase"/>
    <property type="match status" value="2"/>
</dbReference>
<dbReference type="GO" id="GO:0006367">
    <property type="term" value="P:transcription initiation at RNA polymerase II promoter"/>
    <property type="evidence" value="ECO:0007669"/>
    <property type="project" value="TreeGrafter"/>
</dbReference>
<evidence type="ECO:0000313" key="5">
    <source>
        <dbReference type="EMBL" id="CAH1966584.1"/>
    </source>
</evidence>
<evidence type="ECO:0000313" key="6">
    <source>
        <dbReference type="Proteomes" id="UP001152888"/>
    </source>
</evidence>
<sequence>MELQSQLDQVFPLGKGVGHLPLFFHLLLRIFTDNKTKVFYGIPKAPDIQTLAAPVEDEDDTADQDSPDKPKKKKAKKDPLFSKKTKSDPNAPPVDRIPVPELKDNDKVEKVKALREVSKRVNLGPESLPSCCCYTLLNANHTVCCAEITEDSSMLAVGFNDSIVKVWTLVPQKLKAMKSAEQLEEVNVEADDVLVRMMDERSGKTSRTLCGHSGPVYAVSFSPDRTLLLSCSEDTTIRLWSLQIWTCLVVYKGHMFPVWDVKFSPLGYYFASAGYDRTARLWATDHYQPLRLFAGHFSDVDCVQFHPNSNYIATGSSDRRVCLWDVTTGNSVRLMTGHKAAVQSLAFASCGRFLASAAADGQVLMWDLSHGHLVAELVGHAGAVHCLGFSRCGSILVSGKLGCEYEVCKFSDASLFYSNIITVLYCHPLNNLLLKKNSAGDGSSTPRSSAGTPILE</sequence>
<feature type="repeat" description="WD" evidence="3">
    <location>
        <begin position="251"/>
        <end position="282"/>
    </location>
</feature>
<keyword evidence="2" id="KW-0677">Repeat</keyword>
<dbReference type="PROSITE" id="PS00678">
    <property type="entry name" value="WD_REPEATS_1"/>
    <property type="match status" value="2"/>
</dbReference>
<dbReference type="EMBL" id="CAKOFQ010006734">
    <property type="protein sequence ID" value="CAH1966584.1"/>
    <property type="molecule type" value="Genomic_DNA"/>
</dbReference>
<dbReference type="Proteomes" id="UP001152888">
    <property type="component" value="Unassembled WGS sequence"/>
</dbReference>
<protein>
    <recommendedName>
        <fullName evidence="7">Transcription initiation factor TFIID subunit 5</fullName>
    </recommendedName>
</protein>
<dbReference type="GO" id="GO:0005669">
    <property type="term" value="C:transcription factor TFIID complex"/>
    <property type="evidence" value="ECO:0007669"/>
    <property type="project" value="TreeGrafter"/>
</dbReference>
<dbReference type="InterPro" id="IPR036322">
    <property type="entry name" value="WD40_repeat_dom_sf"/>
</dbReference>
<feature type="repeat" description="WD" evidence="3">
    <location>
        <begin position="209"/>
        <end position="243"/>
    </location>
</feature>
<evidence type="ECO:0000256" key="1">
    <source>
        <dbReference type="ARBA" id="ARBA00022574"/>
    </source>
</evidence>
<evidence type="ECO:0000256" key="3">
    <source>
        <dbReference type="PROSITE-ProRule" id="PRU00221"/>
    </source>
</evidence>
<dbReference type="InterPro" id="IPR019775">
    <property type="entry name" value="WD40_repeat_CS"/>
</dbReference>
<keyword evidence="1 3" id="KW-0853">WD repeat</keyword>
<dbReference type="InterPro" id="IPR020472">
    <property type="entry name" value="WD40_PAC1"/>
</dbReference>
<dbReference type="InterPro" id="IPR001680">
    <property type="entry name" value="WD40_rpt"/>
</dbReference>
<proteinExistence type="predicted"/>
<dbReference type="PROSITE" id="PS50082">
    <property type="entry name" value="WD_REPEATS_2"/>
    <property type="match status" value="4"/>
</dbReference>
<feature type="repeat" description="WD" evidence="3">
    <location>
        <begin position="335"/>
        <end position="376"/>
    </location>
</feature>
<organism evidence="5 6">
    <name type="scientific">Acanthoscelides obtectus</name>
    <name type="common">Bean weevil</name>
    <name type="synonym">Bruchus obtectus</name>
    <dbReference type="NCBI Taxonomy" id="200917"/>
    <lineage>
        <taxon>Eukaryota</taxon>
        <taxon>Metazoa</taxon>
        <taxon>Ecdysozoa</taxon>
        <taxon>Arthropoda</taxon>
        <taxon>Hexapoda</taxon>
        <taxon>Insecta</taxon>
        <taxon>Pterygota</taxon>
        <taxon>Neoptera</taxon>
        <taxon>Endopterygota</taxon>
        <taxon>Coleoptera</taxon>
        <taxon>Polyphaga</taxon>
        <taxon>Cucujiformia</taxon>
        <taxon>Chrysomeloidea</taxon>
        <taxon>Chrysomelidae</taxon>
        <taxon>Bruchinae</taxon>
        <taxon>Bruchini</taxon>
        <taxon>Acanthoscelides</taxon>
    </lineage>
</organism>
<feature type="region of interest" description="Disordered" evidence="4">
    <location>
        <begin position="51"/>
        <end position="102"/>
    </location>
</feature>
<dbReference type="SMART" id="SM00320">
    <property type="entry name" value="WD40"/>
    <property type="match status" value="6"/>
</dbReference>
<evidence type="ECO:0000256" key="4">
    <source>
        <dbReference type="SAM" id="MobiDB-lite"/>
    </source>
</evidence>
<evidence type="ECO:0008006" key="7">
    <source>
        <dbReference type="Google" id="ProtNLM"/>
    </source>
</evidence>
<name>A0A9P0K3A0_ACAOB</name>
<gene>
    <name evidence="5" type="ORF">ACAOBT_LOCUS6912</name>
</gene>
<dbReference type="InterPro" id="IPR015943">
    <property type="entry name" value="WD40/YVTN_repeat-like_dom_sf"/>
</dbReference>
<evidence type="ECO:0000256" key="2">
    <source>
        <dbReference type="ARBA" id="ARBA00022737"/>
    </source>
</evidence>
<feature type="repeat" description="WD" evidence="3">
    <location>
        <begin position="293"/>
        <end position="334"/>
    </location>
</feature>
<reference evidence="5" key="1">
    <citation type="submission" date="2022-03" db="EMBL/GenBank/DDBJ databases">
        <authorList>
            <person name="Sayadi A."/>
        </authorList>
    </citation>
    <scope>NUCLEOTIDE SEQUENCE</scope>
</reference>
<dbReference type="GO" id="GO:0016251">
    <property type="term" value="F:RNA polymerase II general transcription initiation factor activity"/>
    <property type="evidence" value="ECO:0007669"/>
    <property type="project" value="TreeGrafter"/>
</dbReference>
<dbReference type="Pfam" id="PF00400">
    <property type="entry name" value="WD40"/>
    <property type="match status" value="6"/>
</dbReference>
<dbReference type="CDD" id="cd00200">
    <property type="entry name" value="WD40"/>
    <property type="match status" value="1"/>
</dbReference>
<dbReference type="SUPFAM" id="SSF50978">
    <property type="entry name" value="WD40 repeat-like"/>
    <property type="match status" value="1"/>
</dbReference>
<feature type="compositionally biased region" description="Basic and acidic residues" evidence="4">
    <location>
        <begin position="77"/>
        <end position="87"/>
    </location>
</feature>
<dbReference type="PRINTS" id="PR00320">
    <property type="entry name" value="GPROTEINBRPT"/>
</dbReference>
<keyword evidence="6" id="KW-1185">Reference proteome</keyword>